<organism evidence="2 3">
    <name type="scientific">Fragilariopsis cylindrus CCMP1102</name>
    <dbReference type="NCBI Taxonomy" id="635003"/>
    <lineage>
        <taxon>Eukaryota</taxon>
        <taxon>Sar</taxon>
        <taxon>Stramenopiles</taxon>
        <taxon>Ochrophyta</taxon>
        <taxon>Bacillariophyta</taxon>
        <taxon>Bacillariophyceae</taxon>
        <taxon>Bacillariophycidae</taxon>
        <taxon>Bacillariales</taxon>
        <taxon>Bacillariaceae</taxon>
        <taxon>Fragilariopsis</taxon>
    </lineage>
</organism>
<dbReference type="EMBL" id="KV784365">
    <property type="protein sequence ID" value="OEU12245.1"/>
    <property type="molecule type" value="Genomic_DNA"/>
</dbReference>
<keyword evidence="3" id="KW-1185">Reference proteome</keyword>
<feature type="region of interest" description="Disordered" evidence="1">
    <location>
        <begin position="359"/>
        <end position="384"/>
    </location>
</feature>
<evidence type="ECO:0000313" key="2">
    <source>
        <dbReference type="EMBL" id="OEU12245.1"/>
    </source>
</evidence>
<protein>
    <submittedName>
        <fullName evidence="2">Uncharacterized protein</fullName>
    </submittedName>
</protein>
<gene>
    <name evidence="2" type="ORF">FRACYDRAFT_244506</name>
</gene>
<dbReference type="OrthoDB" id="56518at2759"/>
<reference evidence="2 3" key="1">
    <citation type="submission" date="2016-09" db="EMBL/GenBank/DDBJ databases">
        <title>Extensive genetic diversity and differential bi-allelic expression allows diatom success in the polar Southern Ocean.</title>
        <authorList>
            <consortium name="DOE Joint Genome Institute"/>
            <person name="Mock T."/>
            <person name="Otillar R.P."/>
            <person name="Strauss J."/>
            <person name="Dupont C."/>
            <person name="Frickenhaus S."/>
            <person name="Maumus F."/>
            <person name="Mcmullan M."/>
            <person name="Sanges R."/>
            <person name="Schmutz J."/>
            <person name="Toseland A."/>
            <person name="Valas R."/>
            <person name="Veluchamy A."/>
            <person name="Ward B.J."/>
            <person name="Allen A."/>
            <person name="Barry K."/>
            <person name="Falciatore A."/>
            <person name="Ferrante M."/>
            <person name="Fortunato A.E."/>
            <person name="Gloeckner G."/>
            <person name="Gruber A."/>
            <person name="Hipkin R."/>
            <person name="Janech M."/>
            <person name="Kroth P."/>
            <person name="Leese F."/>
            <person name="Lindquist E."/>
            <person name="Lyon B.R."/>
            <person name="Martin J."/>
            <person name="Mayer C."/>
            <person name="Parker M."/>
            <person name="Quesneville H."/>
            <person name="Raymond J."/>
            <person name="Uhlig C."/>
            <person name="Valentin K.U."/>
            <person name="Worden A.Z."/>
            <person name="Armbrust E.V."/>
            <person name="Bowler C."/>
            <person name="Green B."/>
            <person name="Moulton V."/>
            <person name="Van Oosterhout C."/>
            <person name="Grigoriev I."/>
        </authorList>
    </citation>
    <scope>NUCLEOTIDE SEQUENCE [LARGE SCALE GENOMIC DNA]</scope>
    <source>
        <strain evidence="2 3">CCMP1102</strain>
    </source>
</reference>
<dbReference type="AlphaFoldDB" id="A0A1E7F2L4"/>
<name>A0A1E7F2L4_9STRA</name>
<accession>A0A1E7F2L4</accession>
<dbReference type="InParanoid" id="A0A1E7F2L4"/>
<evidence type="ECO:0000313" key="3">
    <source>
        <dbReference type="Proteomes" id="UP000095751"/>
    </source>
</evidence>
<sequence>MVSKKASTKTPEPWGQSEAKKHLSLLLKDDTGGIAAMAVEDVHNLSSLFQPYDIKKFRGYLTTLKNSIAKKKAPTEKPPAWGKSEAKKHLNVLLENDTGGIAAMAVEDVHNLSPLFQPYDIKKFRGYLTTLKNSIAKKKAPTEKPPAWGKSDARKHLHKLLVNNTGGIADMAVKDIHNLSTLFQPYDIKKFTGYLKTLKISIANANLPKPPPWGTSIAKQTLKLLLESDTDREIHSMDAAAVQMLSSFFEDYSQTNFKTNLKNLKESIRTEKAAVKSDEEFLLRDKVIVESKEMYYPPWEKSEAKRLLRKDVQDKKHEHIKPKQLRETRPEYMMFTGKVFGKHIYQEELSQGQRSYWMHRKKLKQEAKKKAKEKQHQKYSASKR</sequence>
<dbReference type="Proteomes" id="UP000095751">
    <property type="component" value="Unassembled WGS sequence"/>
</dbReference>
<evidence type="ECO:0000256" key="1">
    <source>
        <dbReference type="SAM" id="MobiDB-lite"/>
    </source>
</evidence>
<proteinExistence type="predicted"/>
<dbReference type="KEGG" id="fcy:FRACYDRAFT_244506"/>